<dbReference type="Proteomes" id="UP000218387">
    <property type="component" value="Chromosome"/>
</dbReference>
<dbReference type="AlphaFoldDB" id="A0A4P9CAV7"/>
<protein>
    <submittedName>
        <fullName evidence="1">Uncharacterized protein</fullName>
    </submittedName>
</protein>
<organism evidence="1 2">
    <name type="scientific">Eubacterium maltosivorans</name>
    <dbReference type="NCBI Taxonomy" id="2041044"/>
    <lineage>
        <taxon>Bacteria</taxon>
        <taxon>Bacillati</taxon>
        <taxon>Bacillota</taxon>
        <taxon>Clostridia</taxon>
        <taxon>Eubacteriales</taxon>
        <taxon>Eubacteriaceae</taxon>
        <taxon>Eubacterium</taxon>
    </lineage>
</organism>
<sequence length="180" mass="21240">MVLAKYMKIHELDTDLETYLKRHPELFEAVDTGYQTRDGRAPEAELIYHGHETHTCRHCGGVLKKKTMGLKMKKNGLRVVNGYAKAVEDASGRLYIIWVCTRVCERCAKNQRVLPVFAARWMRSTLFTIGRTLLHLFANDEQNEKPLKQKWNRPWLTMPFYGEMSTVYRWRQKIKIIFDF</sequence>
<dbReference type="EMBL" id="CP029487">
    <property type="protein sequence ID" value="QCT71971.1"/>
    <property type="molecule type" value="Genomic_DNA"/>
</dbReference>
<accession>A0A4P9CAV7</accession>
<dbReference type="KEGG" id="emt:CPZ25_011760"/>
<evidence type="ECO:0000313" key="2">
    <source>
        <dbReference type="Proteomes" id="UP000218387"/>
    </source>
</evidence>
<gene>
    <name evidence="1" type="ORF">CPZ25_011760</name>
</gene>
<name>A0A4P9CAV7_EUBML</name>
<evidence type="ECO:0000313" key="1">
    <source>
        <dbReference type="EMBL" id="QCT71971.1"/>
    </source>
</evidence>
<proteinExistence type="predicted"/>
<reference evidence="1 2" key="1">
    <citation type="submission" date="2018-05" db="EMBL/GenBank/DDBJ databases">
        <title>Genome comparison of Eubacterium sp.</title>
        <authorList>
            <person name="Feng Y."/>
            <person name="Sanchez-Andrea I."/>
            <person name="Stams A.J.M."/>
            <person name="De Vos W.M."/>
        </authorList>
    </citation>
    <scope>NUCLEOTIDE SEQUENCE [LARGE SCALE GENOMIC DNA]</scope>
    <source>
        <strain evidence="1 2">YI</strain>
    </source>
</reference>
<keyword evidence="2" id="KW-1185">Reference proteome</keyword>
<dbReference type="RefSeq" id="WP_096920498.1">
    <property type="nucleotide sequence ID" value="NZ_CP029487.1"/>
</dbReference>